<evidence type="ECO:0000259" key="1">
    <source>
        <dbReference type="PROSITE" id="PS50883"/>
    </source>
</evidence>
<dbReference type="GO" id="GO:0071111">
    <property type="term" value="F:cyclic-guanylate-specific phosphodiesterase activity"/>
    <property type="evidence" value="ECO:0007669"/>
    <property type="project" value="InterPro"/>
</dbReference>
<protein>
    <submittedName>
        <fullName evidence="2">Diguanylate cyclase/phosphodiesterase (GGDEF &amp; EAL domains) with PAS/PAC sensor(S)</fullName>
    </submittedName>
</protein>
<dbReference type="CDD" id="cd01948">
    <property type="entry name" value="EAL"/>
    <property type="match status" value="1"/>
</dbReference>
<dbReference type="PROSITE" id="PS50883">
    <property type="entry name" value="EAL"/>
    <property type="match status" value="1"/>
</dbReference>
<reference evidence="2" key="1">
    <citation type="submission" date="2020-02" db="EMBL/GenBank/DDBJ databases">
        <authorList>
            <person name="Meier V. D."/>
        </authorList>
    </citation>
    <scope>NUCLEOTIDE SEQUENCE</scope>
    <source>
        <strain evidence="2">AVDCRST_MAG05</strain>
    </source>
</reference>
<name>A0A6J4RT64_9ACTN</name>
<feature type="domain" description="EAL" evidence="1">
    <location>
        <begin position="1"/>
        <end position="164"/>
    </location>
</feature>
<organism evidence="2">
    <name type="scientific">uncultured Rubrobacteraceae bacterium</name>
    <dbReference type="NCBI Taxonomy" id="349277"/>
    <lineage>
        <taxon>Bacteria</taxon>
        <taxon>Bacillati</taxon>
        <taxon>Actinomycetota</taxon>
        <taxon>Rubrobacteria</taxon>
        <taxon>Rubrobacterales</taxon>
        <taxon>Rubrobacteraceae</taxon>
        <taxon>environmental samples</taxon>
    </lineage>
</organism>
<dbReference type="PANTHER" id="PTHR33121:SF70">
    <property type="entry name" value="SIGNALING PROTEIN YKOW"/>
    <property type="match status" value="1"/>
</dbReference>
<dbReference type="InterPro" id="IPR035919">
    <property type="entry name" value="EAL_sf"/>
</dbReference>
<dbReference type="PANTHER" id="PTHR33121">
    <property type="entry name" value="CYCLIC DI-GMP PHOSPHODIESTERASE PDEF"/>
    <property type="match status" value="1"/>
</dbReference>
<evidence type="ECO:0000313" key="2">
    <source>
        <dbReference type="EMBL" id="CAA9475389.1"/>
    </source>
</evidence>
<dbReference type="InterPro" id="IPR050706">
    <property type="entry name" value="Cyclic-di-GMP_PDE-like"/>
</dbReference>
<accession>A0A6J4RT64</accession>
<dbReference type="InterPro" id="IPR001633">
    <property type="entry name" value="EAL_dom"/>
</dbReference>
<gene>
    <name evidence="2" type="ORF">AVDCRST_MAG05-886</name>
</gene>
<dbReference type="Pfam" id="PF00563">
    <property type="entry name" value="EAL"/>
    <property type="match status" value="1"/>
</dbReference>
<dbReference type="AlphaFoldDB" id="A0A6J4RT64"/>
<dbReference type="EMBL" id="CADCVM010000099">
    <property type="protein sequence ID" value="CAA9475389.1"/>
    <property type="molecule type" value="Genomic_DNA"/>
</dbReference>
<dbReference type="Gene3D" id="3.20.20.450">
    <property type="entry name" value="EAL domain"/>
    <property type="match status" value="1"/>
</dbReference>
<proteinExistence type="predicted"/>
<dbReference type="SMART" id="SM00052">
    <property type="entry name" value="EAL"/>
    <property type="match status" value="1"/>
</dbReference>
<dbReference type="SUPFAM" id="SSF141868">
    <property type="entry name" value="EAL domain-like"/>
    <property type="match status" value="1"/>
</dbReference>
<sequence>MLANLSANQLRGVDMVHSVEQMLSGADLRGCRLALDITESALFEAAEERAGVLSRLREMRVSISIDDFGTGYSSLSYLKHLPADILKIDKSFVGGLGENVEDTAIVRMIIDLAHTLGMKVIAEGVEGADQLARLREMGCDMAQGYFFARPLPPEEASRLLASGTFAGLTPTP</sequence>